<protein>
    <recommendedName>
        <fullName evidence="4">PH domain-containing protein</fullName>
    </recommendedName>
</protein>
<evidence type="ECO:0000256" key="1">
    <source>
        <dbReference type="SAM" id="Phobius"/>
    </source>
</evidence>
<proteinExistence type="predicted"/>
<feature type="transmembrane region" description="Helical" evidence="1">
    <location>
        <begin position="48"/>
        <end position="71"/>
    </location>
</feature>
<dbReference type="RefSeq" id="WP_388008839.1">
    <property type="nucleotide sequence ID" value="NZ_JBHUEE010000008.1"/>
</dbReference>
<dbReference type="Proteomes" id="UP001597277">
    <property type="component" value="Unassembled WGS sequence"/>
</dbReference>
<keyword evidence="1" id="KW-1133">Transmembrane helix</keyword>
<sequence length="211" mass="23437">MAAHPYQAELGDLLEVHRPAGRVLGWAVPVGFGLPFGLVAGFGPPGPAVGVVIFLLIAVPMALGGAEWFFLEHRLYEHGMVLRSIPILRTYVIPHHTIDPASFETGGRRVHDGGMAEAVRAGNERRFRVTFLTGRTVRFVGLHPERAHRLNTGALTWHDLERPFTKGRSDDPVPATASWWLSYRSAERHRRLIEDAVRRSAQEPPRPAPGR</sequence>
<dbReference type="EMBL" id="JBHUEE010000008">
    <property type="protein sequence ID" value="MFD1719147.1"/>
    <property type="molecule type" value="Genomic_DNA"/>
</dbReference>
<keyword evidence="1" id="KW-0472">Membrane</keyword>
<comment type="caution">
    <text evidence="2">The sequence shown here is derived from an EMBL/GenBank/DDBJ whole genome shotgun (WGS) entry which is preliminary data.</text>
</comment>
<evidence type="ECO:0000313" key="2">
    <source>
        <dbReference type="EMBL" id="MFD1719147.1"/>
    </source>
</evidence>
<keyword evidence="3" id="KW-1185">Reference proteome</keyword>
<evidence type="ECO:0008006" key="4">
    <source>
        <dbReference type="Google" id="ProtNLM"/>
    </source>
</evidence>
<name>A0ABW4L7H0_9MICO</name>
<accession>A0ABW4L7H0</accession>
<reference evidence="3" key="1">
    <citation type="journal article" date="2019" name="Int. J. Syst. Evol. Microbiol.">
        <title>The Global Catalogue of Microorganisms (GCM) 10K type strain sequencing project: providing services to taxonomists for standard genome sequencing and annotation.</title>
        <authorList>
            <consortium name="The Broad Institute Genomics Platform"/>
            <consortium name="The Broad Institute Genome Sequencing Center for Infectious Disease"/>
            <person name="Wu L."/>
            <person name="Ma J."/>
        </authorList>
    </citation>
    <scope>NUCLEOTIDE SEQUENCE [LARGE SCALE GENOMIC DNA]</scope>
    <source>
        <strain evidence="3">JCM 17130</strain>
    </source>
</reference>
<organism evidence="2 3">
    <name type="scientific">Georgenia deserti</name>
    <dbReference type="NCBI Taxonomy" id="2093781"/>
    <lineage>
        <taxon>Bacteria</taxon>
        <taxon>Bacillati</taxon>
        <taxon>Actinomycetota</taxon>
        <taxon>Actinomycetes</taxon>
        <taxon>Micrococcales</taxon>
        <taxon>Bogoriellaceae</taxon>
        <taxon>Georgenia</taxon>
    </lineage>
</organism>
<evidence type="ECO:0000313" key="3">
    <source>
        <dbReference type="Proteomes" id="UP001597277"/>
    </source>
</evidence>
<gene>
    <name evidence="2" type="ORF">ACFSE6_14995</name>
</gene>
<feature type="transmembrane region" description="Helical" evidence="1">
    <location>
        <begin position="23"/>
        <end position="42"/>
    </location>
</feature>
<keyword evidence="1" id="KW-0812">Transmembrane</keyword>